<organism evidence="3 4">
    <name type="scientific">Aetokthonos hydrillicola Thurmond2011</name>
    <dbReference type="NCBI Taxonomy" id="2712845"/>
    <lineage>
        <taxon>Bacteria</taxon>
        <taxon>Bacillati</taxon>
        <taxon>Cyanobacteriota</taxon>
        <taxon>Cyanophyceae</taxon>
        <taxon>Nostocales</taxon>
        <taxon>Hapalosiphonaceae</taxon>
        <taxon>Aetokthonos</taxon>
    </lineage>
</organism>
<evidence type="ECO:0000313" key="3">
    <source>
        <dbReference type="EMBL" id="MDR9898479.1"/>
    </source>
</evidence>
<comment type="caution">
    <text evidence="3">The sequence shown here is derived from an EMBL/GenBank/DDBJ whole genome shotgun (WGS) entry which is preliminary data.</text>
</comment>
<name>A0AAP5IDQ9_9CYAN</name>
<dbReference type="AlphaFoldDB" id="A0AAP5IDQ9"/>
<protein>
    <submittedName>
        <fullName evidence="3">Helix-hairpin-helix domain-containing protein</fullName>
    </submittedName>
</protein>
<keyword evidence="2" id="KW-1133">Transmembrane helix</keyword>
<keyword evidence="2" id="KW-0472">Membrane</keyword>
<feature type="transmembrane region" description="Helical" evidence="2">
    <location>
        <begin position="7"/>
        <end position="26"/>
    </location>
</feature>
<dbReference type="PROSITE" id="PS51257">
    <property type="entry name" value="PROKAR_LIPOPROTEIN"/>
    <property type="match status" value="1"/>
</dbReference>
<proteinExistence type="predicted"/>
<evidence type="ECO:0000256" key="2">
    <source>
        <dbReference type="SAM" id="Phobius"/>
    </source>
</evidence>
<evidence type="ECO:0000256" key="1">
    <source>
        <dbReference type="SAM" id="MobiDB-lite"/>
    </source>
</evidence>
<evidence type="ECO:0000313" key="4">
    <source>
        <dbReference type="Proteomes" id="UP000667802"/>
    </source>
</evidence>
<accession>A0AAP5IDQ9</accession>
<keyword evidence="2" id="KW-0812">Transmembrane</keyword>
<feature type="region of interest" description="Disordered" evidence="1">
    <location>
        <begin position="28"/>
        <end position="48"/>
    </location>
</feature>
<dbReference type="Proteomes" id="UP000667802">
    <property type="component" value="Unassembled WGS sequence"/>
</dbReference>
<keyword evidence="4" id="KW-1185">Reference proteome</keyword>
<dbReference type="RefSeq" id="WP_310834201.1">
    <property type="nucleotide sequence ID" value="NZ_JAALHA020000018.1"/>
</dbReference>
<reference evidence="4" key="1">
    <citation type="journal article" date="2021" name="Science">
        <title>Hunting the eagle killer: A cyanobacterial neurotoxin causes vacuolar myelinopathy.</title>
        <authorList>
            <person name="Breinlinger S."/>
            <person name="Phillips T.J."/>
            <person name="Haram B.N."/>
            <person name="Mares J."/>
            <person name="Martinez Yerena J.A."/>
            <person name="Hrouzek P."/>
            <person name="Sobotka R."/>
            <person name="Henderson W.M."/>
            <person name="Schmieder P."/>
            <person name="Williams S.M."/>
            <person name="Lauderdale J.D."/>
            <person name="Wilde H.D."/>
            <person name="Gerrin W."/>
            <person name="Kust A."/>
            <person name="Washington J.W."/>
            <person name="Wagner C."/>
            <person name="Geier B."/>
            <person name="Liebeke M."/>
            <person name="Enke H."/>
            <person name="Niedermeyer T.H.J."/>
            <person name="Wilde S.B."/>
        </authorList>
    </citation>
    <scope>NUCLEOTIDE SEQUENCE [LARGE SCALE GENOMIC DNA]</scope>
    <source>
        <strain evidence="4">Thurmond2011</strain>
    </source>
</reference>
<sequence>MFKIRPIYYVITLVSFMFFVACGSPSTNTSNTQPTAVTSPAVNTADHGSQAHGEAKFNINTSLEPELEPIAAKIKVDELYDKINKARPYKSLDELVSKNVLTQAQFDQVKNMLTLDSTVSGEAKDVDYLVKLGLMKGHLLVAKELLDIKRPAEALPHVGHPIEELYVTVADQFPQRGVADFKDKMDEAKDFIKNKPEDPKVMPKFQAGMAALDKAIAALPETQRRSPKFVAQVINGLLDSASAEYGGSISGNKIEEVDYQDSRGFVAYAYTLYKDAQPQLQKDNSKLDAQLKTGLEDLRKAWPTVLPPSKLVSTGDEVTTKVKKIAQITKPLTGTENAPQISNATTSTKTSTQGLSKFKGFVTASLTAAKANNLTEAKKEMASAAEAWEQVEDGVKANSKDAYKTIESGISDVQTSLVIPPNPDQAKSVKALESLLKAVDSYKAQ</sequence>
<gene>
    <name evidence="3" type="ORF">G7B40_028545</name>
</gene>
<dbReference type="EMBL" id="JAALHA020000018">
    <property type="protein sequence ID" value="MDR9898479.1"/>
    <property type="molecule type" value="Genomic_DNA"/>
</dbReference>